<dbReference type="OrthoDB" id="58662at2"/>
<dbReference type="SUPFAM" id="SSF69318">
    <property type="entry name" value="Integrin alpha N-terminal domain"/>
    <property type="match status" value="1"/>
</dbReference>
<dbReference type="InterPro" id="IPR013517">
    <property type="entry name" value="FG-GAP"/>
</dbReference>
<proteinExistence type="predicted"/>
<keyword evidence="1 2" id="KW-0732">Signal</keyword>
<feature type="signal peptide" evidence="2">
    <location>
        <begin position="1"/>
        <end position="19"/>
    </location>
</feature>
<feature type="chain" id="PRO_5013348500" description="FG-GAP repeat protein" evidence="2">
    <location>
        <begin position="20"/>
        <end position="245"/>
    </location>
</feature>
<keyword evidence="4" id="KW-1185">Reference proteome</keyword>
<dbReference type="AlphaFoldDB" id="A0A238LJJ7"/>
<evidence type="ECO:0000313" key="4">
    <source>
        <dbReference type="Proteomes" id="UP000201613"/>
    </source>
</evidence>
<evidence type="ECO:0000256" key="2">
    <source>
        <dbReference type="SAM" id="SignalP"/>
    </source>
</evidence>
<evidence type="ECO:0000256" key="1">
    <source>
        <dbReference type="ARBA" id="ARBA00022729"/>
    </source>
</evidence>
<organism evidence="3 4">
    <name type="scientific">Flavimaricola marinus</name>
    <dbReference type="NCBI Taxonomy" id="1819565"/>
    <lineage>
        <taxon>Bacteria</taxon>
        <taxon>Pseudomonadati</taxon>
        <taxon>Pseudomonadota</taxon>
        <taxon>Alphaproteobacteria</taxon>
        <taxon>Rhodobacterales</taxon>
        <taxon>Paracoccaceae</taxon>
        <taxon>Flavimaricola</taxon>
    </lineage>
</organism>
<dbReference type="RefSeq" id="WP_093994059.1">
    <property type="nucleotide sequence ID" value="NZ_FXZK01000014.1"/>
</dbReference>
<dbReference type="EMBL" id="FXZK01000014">
    <property type="protein sequence ID" value="SMY09887.1"/>
    <property type="molecule type" value="Genomic_DNA"/>
</dbReference>
<protein>
    <recommendedName>
        <fullName evidence="5">FG-GAP repeat protein</fullName>
    </recommendedName>
</protein>
<gene>
    <name evidence="3" type="ORF">LOM8899_04059</name>
</gene>
<dbReference type="InterPro" id="IPR028994">
    <property type="entry name" value="Integrin_alpha_N"/>
</dbReference>
<name>A0A238LJJ7_9RHOB</name>
<dbReference type="Pfam" id="PF13517">
    <property type="entry name" value="FG-GAP_3"/>
    <property type="match status" value="1"/>
</dbReference>
<evidence type="ECO:0000313" key="3">
    <source>
        <dbReference type="EMBL" id="SMY09887.1"/>
    </source>
</evidence>
<evidence type="ECO:0008006" key="5">
    <source>
        <dbReference type="Google" id="ProtNLM"/>
    </source>
</evidence>
<dbReference type="Proteomes" id="UP000201613">
    <property type="component" value="Unassembled WGS sequence"/>
</dbReference>
<accession>A0A238LJJ7</accession>
<reference evidence="3 4" key="1">
    <citation type="submission" date="2017-05" db="EMBL/GenBank/DDBJ databases">
        <authorList>
            <person name="Song R."/>
            <person name="Chenine A.L."/>
            <person name="Ruprecht R.M."/>
        </authorList>
    </citation>
    <scope>NUCLEOTIDE SEQUENCE [LARGE SCALE GENOMIC DNA]</scope>
    <source>
        <strain evidence="3 4">CECT 8899</strain>
    </source>
</reference>
<sequence>MRFPSALLVFCLWGGQAGATPTDSVVSARYTEPTTRYDHGILGDAIEWGAVGLVVDRCARCAVGNIQTITLRLPDSRVFEDVAPRLVDMDGDGTNEVVVVETDIDRGARLAIYGGDGGLVAATPFIGQTHRWLAPIGAADLDGDGQIEVAYIDRPHLARTLRVWRFDESVLTEIAAIGGLTNHRIGEADIAGGIRECGQGPEMIVASADWRHVVAVRFQDGELVGREIGAHKNRASFADALACRF</sequence>